<keyword evidence="2 3" id="KW-0813">Transport</keyword>
<dbReference type="PANTHER" id="PTHR12542">
    <property type="entry name" value="EXOCYST COMPLEX PROTEIN EXO70"/>
    <property type="match status" value="1"/>
</dbReference>
<evidence type="ECO:0000256" key="1">
    <source>
        <dbReference type="ARBA" id="ARBA00006756"/>
    </source>
</evidence>
<feature type="coiled-coil region" evidence="4">
    <location>
        <begin position="173"/>
        <end position="200"/>
    </location>
</feature>
<sequence>MISSEKTNNSFKFSSQAFLHILDTFQMLVVECAFWVGFILTSDSIIFADMEEHKSVISTCEQDQHVVAAAQHVLKALAASKTVSDNLRKTLLDLETQLSSISMVKERQGRGIKQLERHLKCIEDKLMKWEANPSLTCDSSFNESSECLKVVGEIQTLIQSLESFSVNDKWKQKELLRRANKILEVAMQRLEEELVHILVQHKQYFEPEYMSLHSNRVNMVYGESFHSVEDEQIAEASRSSGAGQSNANIVDLVNPVVLQHLKSIANVMFGSKYHQEFCHVFVTSRRDALAEYFVILEMEKLSIEDVLKLEGKCLNREVKKWIRAMKIIVGVYLVSEKQLCKQILGDFGSFYQSCFSEISQSFMLHLLNFGGAVALGTHTPEKMFCLLDMYEVLEQLAGDVDVLFFEEVCSFVREEFHKLLRSFGETVKSTFLAFKNAIATNPSKTPFPQGGVHHVTKYVMNYISTLVEYGDTFNLLFLDESSTDPSDNKHETSAVSLCPMARQFRSITTTLESNLSNKSKLYKDEALQHIFMMNNIHYMVQKVKSSDLSHFFGDCWLRQHAAMYQQNARCYERVSWCSVLSILKDHSGPYCVSQRTLEKRCKEFCTAFGEVYRIQTGWRIPNPQLREDLQISVSLKVVLAYRSYTGRNSSNIAEKYIKYTEEDLQSYILDLFQGSPKSLNYAQHRK</sequence>
<evidence type="ECO:0000256" key="2">
    <source>
        <dbReference type="ARBA" id="ARBA00022448"/>
    </source>
</evidence>
<protein>
    <recommendedName>
        <fullName evidence="3">Exocyst subunit Exo70 family protein</fullName>
    </recommendedName>
</protein>
<name>A0AAN9SZF4_PSOTE</name>
<dbReference type="InterPro" id="IPR016159">
    <property type="entry name" value="Cullin_repeat-like_dom_sf"/>
</dbReference>
<keyword evidence="3" id="KW-0268">Exocytosis</keyword>
<dbReference type="PANTHER" id="PTHR12542:SF92">
    <property type="entry name" value="EXOCYST COMPLEX COMPONENT EXO70E2"/>
    <property type="match status" value="1"/>
</dbReference>
<proteinExistence type="inferred from homology"/>
<comment type="function">
    <text evidence="3">Component of the exocyst complex.</text>
</comment>
<evidence type="ECO:0000259" key="5">
    <source>
        <dbReference type="Pfam" id="PF03081"/>
    </source>
</evidence>
<dbReference type="InterPro" id="IPR004140">
    <property type="entry name" value="Exo70"/>
</dbReference>
<reference evidence="6 7" key="1">
    <citation type="submission" date="2024-01" db="EMBL/GenBank/DDBJ databases">
        <title>The genomes of 5 underutilized Papilionoideae crops provide insights into root nodulation and disease resistanc.</title>
        <authorList>
            <person name="Jiang F."/>
        </authorList>
    </citation>
    <scope>NUCLEOTIDE SEQUENCE [LARGE SCALE GENOMIC DNA]</scope>
    <source>
        <strain evidence="6">DUOXIRENSHENG_FW03</strain>
        <tissue evidence="6">Leaves</tissue>
    </source>
</reference>
<evidence type="ECO:0000256" key="4">
    <source>
        <dbReference type="SAM" id="Coils"/>
    </source>
</evidence>
<dbReference type="GO" id="GO:0000145">
    <property type="term" value="C:exocyst"/>
    <property type="evidence" value="ECO:0007669"/>
    <property type="project" value="InterPro"/>
</dbReference>
<feature type="domain" description="Exocyst complex subunit Exo70 C-terminal" evidence="5">
    <location>
        <begin position="319"/>
        <end position="670"/>
    </location>
</feature>
<dbReference type="AlphaFoldDB" id="A0AAN9SZF4"/>
<dbReference type="InterPro" id="IPR046364">
    <property type="entry name" value="Exo70_C"/>
</dbReference>
<dbReference type="GO" id="GO:0005546">
    <property type="term" value="F:phosphatidylinositol-4,5-bisphosphate binding"/>
    <property type="evidence" value="ECO:0007669"/>
    <property type="project" value="InterPro"/>
</dbReference>
<comment type="caution">
    <text evidence="6">The sequence shown here is derived from an EMBL/GenBank/DDBJ whole genome shotgun (WGS) entry which is preliminary data.</text>
</comment>
<keyword evidence="7" id="KW-1185">Reference proteome</keyword>
<dbReference type="Pfam" id="PF03081">
    <property type="entry name" value="Exo70_C"/>
    <property type="match status" value="1"/>
</dbReference>
<keyword evidence="4" id="KW-0175">Coiled coil</keyword>
<evidence type="ECO:0000313" key="6">
    <source>
        <dbReference type="EMBL" id="KAK7411336.1"/>
    </source>
</evidence>
<evidence type="ECO:0000256" key="3">
    <source>
        <dbReference type="RuleBase" id="RU365026"/>
    </source>
</evidence>
<accession>A0AAN9SZF4</accession>
<dbReference type="SUPFAM" id="SSF74788">
    <property type="entry name" value="Cullin repeat-like"/>
    <property type="match status" value="1"/>
</dbReference>
<keyword evidence="3" id="KW-0653">Protein transport</keyword>
<dbReference type="EMBL" id="JAYMYS010000001">
    <property type="protein sequence ID" value="KAK7411336.1"/>
    <property type="molecule type" value="Genomic_DNA"/>
</dbReference>
<dbReference type="GO" id="GO:0006887">
    <property type="term" value="P:exocytosis"/>
    <property type="evidence" value="ECO:0007669"/>
    <property type="project" value="UniProtKB-KW"/>
</dbReference>
<organism evidence="6 7">
    <name type="scientific">Psophocarpus tetragonolobus</name>
    <name type="common">Winged bean</name>
    <name type="synonym">Dolichos tetragonolobus</name>
    <dbReference type="NCBI Taxonomy" id="3891"/>
    <lineage>
        <taxon>Eukaryota</taxon>
        <taxon>Viridiplantae</taxon>
        <taxon>Streptophyta</taxon>
        <taxon>Embryophyta</taxon>
        <taxon>Tracheophyta</taxon>
        <taxon>Spermatophyta</taxon>
        <taxon>Magnoliopsida</taxon>
        <taxon>eudicotyledons</taxon>
        <taxon>Gunneridae</taxon>
        <taxon>Pentapetalae</taxon>
        <taxon>rosids</taxon>
        <taxon>fabids</taxon>
        <taxon>Fabales</taxon>
        <taxon>Fabaceae</taxon>
        <taxon>Papilionoideae</taxon>
        <taxon>50 kb inversion clade</taxon>
        <taxon>NPAAA clade</taxon>
        <taxon>indigoferoid/millettioid clade</taxon>
        <taxon>Phaseoleae</taxon>
        <taxon>Psophocarpus</taxon>
    </lineage>
</organism>
<evidence type="ECO:0000313" key="7">
    <source>
        <dbReference type="Proteomes" id="UP001386955"/>
    </source>
</evidence>
<dbReference type="Pfam" id="PF20669">
    <property type="entry name" value="Exo70_N"/>
    <property type="match status" value="1"/>
</dbReference>
<dbReference type="Proteomes" id="UP001386955">
    <property type="component" value="Unassembled WGS sequence"/>
</dbReference>
<dbReference type="Gene3D" id="1.20.1280.170">
    <property type="entry name" value="Exocyst complex component Exo70"/>
    <property type="match status" value="1"/>
</dbReference>
<gene>
    <name evidence="6" type="ORF">VNO78_02769</name>
</gene>
<comment type="similarity">
    <text evidence="1 3">Belongs to the EXO70 family.</text>
</comment>
<dbReference type="GO" id="GO:0015031">
    <property type="term" value="P:protein transport"/>
    <property type="evidence" value="ECO:0007669"/>
    <property type="project" value="UniProtKB-KW"/>
</dbReference>